<feature type="compositionally biased region" description="Low complexity" evidence="1">
    <location>
        <begin position="78"/>
        <end position="95"/>
    </location>
</feature>
<proteinExistence type="predicted"/>
<evidence type="ECO:0000313" key="2">
    <source>
        <dbReference type="EMBL" id="RFS86840.1"/>
    </source>
</evidence>
<accession>A0A372GN67</accession>
<feature type="region of interest" description="Disordered" evidence="1">
    <location>
        <begin position="31"/>
        <end position="95"/>
    </location>
</feature>
<gene>
    <name evidence="2" type="ORF">D0T12_00710</name>
</gene>
<name>A0A372GN67_9ACTN</name>
<dbReference type="Proteomes" id="UP000262882">
    <property type="component" value="Unassembled WGS sequence"/>
</dbReference>
<keyword evidence="3" id="KW-1185">Reference proteome</keyword>
<dbReference type="AlphaFoldDB" id="A0A372GN67"/>
<dbReference type="EMBL" id="QVNQ01000001">
    <property type="protein sequence ID" value="RFS86840.1"/>
    <property type="molecule type" value="Genomic_DNA"/>
</dbReference>
<organism evidence="2 3">
    <name type="scientific">Actinomadura spongiicola</name>
    <dbReference type="NCBI Taxonomy" id="2303421"/>
    <lineage>
        <taxon>Bacteria</taxon>
        <taxon>Bacillati</taxon>
        <taxon>Actinomycetota</taxon>
        <taxon>Actinomycetes</taxon>
        <taxon>Streptosporangiales</taxon>
        <taxon>Thermomonosporaceae</taxon>
        <taxon>Actinomadura</taxon>
    </lineage>
</organism>
<protein>
    <submittedName>
        <fullName evidence="2">Uncharacterized protein</fullName>
    </submittedName>
</protein>
<feature type="compositionally biased region" description="Polar residues" evidence="1">
    <location>
        <begin position="56"/>
        <end position="70"/>
    </location>
</feature>
<evidence type="ECO:0000256" key="1">
    <source>
        <dbReference type="SAM" id="MobiDB-lite"/>
    </source>
</evidence>
<reference evidence="2 3" key="1">
    <citation type="submission" date="2018-08" db="EMBL/GenBank/DDBJ databases">
        <title>Actinomadura spongicola sp. nov., isolated from marine sponge Leucetta chagosensis.</title>
        <authorList>
            <person name="Li L."/>
            <person name="Lin H.W."/>
        </authorList>
    </citation>
    <scope>NUCLEOTIDE SEQUENCE [LARGE SCALE GENOMIC DNA]</scope>
    <source>
        <strain evidence="2 3">LHW52907</strain>
    </source>
</reference>
<evidence type="ECO:0000313" key="3">
    <source>
        <dbReference type="Proteomes" id="UP000262882"/>
    </source>
</evidence>
<feature type="compositionally biased region" description="Polar residues" evidence="1">
    <location>
        <begin position="31"/>
        <end position="46"/>
    </location>
</feature>
<sequence length="128" mass="13255">MTPHASPSMTSSQKRPRCVGLSLLEFRYEMNSTRTAPATQNSPSRSGDTRCPVTIRASTANAGTIASTPPKSLPHAGSPSTATANAPIATTIPSASLLRPARSGYSVSHAAVRIAATANSENAWLPKP</sequence>
<comment type="caution">
    <text evidence="2">The sequence shown here is derived from an EMBL/GenBank/DDBJ whole genome shotgun (WGS) entry which is preliminary data.</text>
</comment>